<feature type="compositionally biased region" description="Pro residues" evidence="1">
    <location>
        <begin position="62"/>
        <end position="71"/>
    </location>
</feature>
<proteinExistence type="predicted"/>
<dbReference type="EMBL" id="AGNL01006619">
    <property type="protein sequence ID" value="EJK71903.1"/>
    <property type="molecule type" value="Genomic_DNA"/>
</dbReference>
<keyword evidence="3" id="KW-1185">Reference proteome</keyword>
<accession>K0SZU1</accession>
<feature type="compositionally biased region" description="Pro residues" evidence="1">
    <location>
        <begin position="1"/>
        <end position="11"/>
    </location>
</feature>
<reference evidence="2 3" key="1">
    <citation type="journal article" date="2012" name="Genome Biol.">
        <title>Genome and low-iron response of an oceanic diatom adapted to chronic iron limitation.</title>
        <authorList>
            <person name="Lommer M."/>
            <person name="Specht M."/>
            <person name="Roy A.S."/>
            <person name="Kraemer L."/>
            <person name="Andreson R."/>
            <person name="Gutowska M.A."/>
            <person name="Wolf J."/>
            <person name="Bergner S.V."/>
            <person name="Schilhabel M.B."/>
            <person name="Klostermeier U.C."/>
            <person name="Beiko R.G."/>
            <person name="Rosenstiel P."/>
            <person name="Hippler M."/>
            <person name="Laroche J."/>
        </authorList>
    </citation>
    <scope>NUCLEOTIDE SEQUENCE [LARGE SCALE GENOMIC DNA]</scope>
    <source>
        <strain evidence="2 3">CCMP1005</strain>
    </source>
</reference>
<comment type="caution">
    <text evidence="2">The sequence shown here is derived from an EMBL/GenBank/DDBJ whole genome shotgun (WGS) entry which is preliminary data.</text>
</comment>
<protein>
    <submittedName>
        <fullName evidence="2">Uncharacterized protein</fullName>
    </submittedName>
</protein>
<evidence type="ECO:0000256" key="1">
    <source>
        <dbReference type="SAM" id="MobiDB-lite"/>
    </source>
</evidence>
<feature type="region of interest" description="Disordered" evidence="1">
    <location>
        <begin position="1"/>
        <end position="126"/>
    </location>
</feature>
<feature type="compositionally biased region" description="Basic and acidic residues" evidence="1">
    <location>
        <begin position="85"/>
        <end position="94"/>
    </location>
</feature>
<evidence type="ECO:0000313" key="2">
    <source>
        <dbReference type="EMBL" id="EJK71903.1"/>
    </source>
</evidence>
<dbReference type="Proteomes" id="UP000266841">
    <property type="component" value="Unassembled WGS sequence"/>
</dbReference>
<organism evidence="2 3">
    <name type="scientific">Thalassiosira oceanica</name>
    <name type="common">Marine diatom</name>
    <dbReference type="NCBI Taxonomy" id="159749"/>
    <lineage>
        <taxon>Eukaryota</taxon>
        <taxon>Sar</taxon>
        <taxon>Stramenopiles</taxon>
        <taxon>Ochrophyta</taxon>
        <taxon>Bacillariophyta</taxon>
        <taxon>Coscinodiscophyceae</taxon>
        <taxon>Thalassiosirophycidae</taxon>
        <taxon>Thalassiosirales</taxon>
        <taxon>Thalassiosiraceae</taxon>
        <taxon>Thalassiosira</taxon>
    </lineage>
</organism>
<sequence length="126" mass="12632">MAGRPSPPPAPSAFLPGRGRRGSVPSRALPASGLAGVERADEGVHVVRSVPDSGRIVGGPDPLGPRPPPLAPVTSAAAGCGAGQRGEDLPRADERDDGQECEGGRGEAEPGEPAPGQGTVRHPQDE</sequence>
<gene>
    <name evidence="2" type="ORF">THAOC_06613</name>
</gene>
<name>K0SZU1_THAOC</name>
<dbReference type="AlphaFoldDB" id="K0SZU1"/>
<evidence type="ECO:0000313" key="3">
    <source>
        <dbReference type="Proteomes" id="UP000266841"/>
    </source>
</evidence>